<dbReference type="Proteomes" id="UP001530315">
    <property type="component" value="Unassembled WGS sequence"/>
</dbReference>
<sequence length="139" mass="14207">MKSIIVHLVVAIALSTSSAGAFVLPRAAAAASAARGASSPLPMSKGPAITPEIEAAIADLRAAAAEFGEETAYFANGTFGFVDVISTWINKTIEGTGATTAAGLLDECLLDDDEGKCERFENALTKLDSLLGVGAAEQY</sequence>
<feature type="signal peptide" evidence="1">
    <location>
        <begin position="1"/>
        <end position="20"/>
    </location>
</feature>
<dbReference type="AlphaFoldDB" id="A0ABD3MZ85"/>
<accession>A0ABD3MZ85</accession>
<reference evidence="2 3" key="1">
    <citation type="submission" date="2024-10" db="EMBL/GenBank/DDBJ databases">
        <title>Updated reference genomes for cyclostephanoid diatoms.</title>
        <authorList>
            <person name="Roberts W.R."/>
            <person name="Alverson A.J."/>
        </authorList>
    </citation>
    <scope>NUCLEOTIDE SEQUENCE [LARGE SCALE GENOMIC DNA]</scope>
    <source>
        <strain evidence="2 3">AJA276-08</strain>
    </source>
</reference>
<evidence type="ECO:0000256" key="1">
    <source>
        <dbReference type="SAM" id="SignalP"/>
    </source>
</evidence>
<keyword evidence="3" id="KW-1185">Reference proteome</keyword>
<keyword evidence="1" id="KW-0732">Signal</keyword>
<name>A0ABD3MZ85_9STRA</name>
<proteinExistence type="predicted"/>
<comment type="caution">
    <text evidence="2">The sequence shown here is derived from an EMBL/GenBank/DDBJ whole genome shotgun (WGS) entry which is preliminary data.</text>
</comment>
<feature type="chain" id="PRO_5044836972" evidence="1">
    <location>
        <begin position="21"/>
        <end position="139"/>
    </location>
</feature>
<evidence type="ECO:0000313" key="3">
    <source>
        <dbReference type="Proteomes" id="UP001530315"/>
    </source>
</evidence>
<dbReference type="EMBL" id="JALLAZ020001661">
    <property type="protein sequence ID" value="KAL3769220.1"/>
    <property type="molecule type" value="Genomic_DNA"/>
</dbReference>
<evidence type="ECO:0000313" key="2">
    <source>
        <dbReference type="EMBL" id="KAL3769220.1"/>
    </source>
</evidence>
<organism evidence="2 3">
    <name type="scientific">Stephanodiscus triporus</name>
    <dbReference type="NCBI Taxonomy" id="2934178"/>
    <lineage>
        <taxon>Eukaryota</taxon>
        <taxon>Sar</taxon>
        <taxon>Stramenopiles</taxon>
        <taxon>Ochrophyta</taxon>
        <taxon>Bacillariophyta</taxon>
        <taxon>Coscinodiscophyceae</taxon>
        <taxon>Thalassiosirophycidae</taxon>
        <taxon>Stephanodiscales</taxon>
        <taxon>Stephanodiscaceae</taxon>
        <taxon>Stephanodiscus</taxon>
    </lineage>
</organism>
<gene>
    <name evidence="2" type="ORF">ACHAW5_001952</name>
</gene>
<protein>
    <submittedName>
        <fullName evidence="2">Uncharacterized protein</fullName>
    </submittedName>
</protein>